<name>A0A1H1UGU2_MUCMA</name>
<reference evidence="2 3" key="1">
    <citation type="submission" date="2016-10" db="EMBL/GenBank/DDBJ databases">
        <authorList>
            <person name="de Groot N.N."/>
        </authorList>
    </citation>
    <scope>NUCLEOTIDE SEQUENCE [LARGE SCALE GENOMIC DNA]</scope>
    <source>
        <strain evidence="2 3">MP1X4</strain>
    </source>
</reference>
<evidence type="ECO:0000313" key="3">
    <source>
        <dbReference type="Proteomes" id="UP000199679"/>
    </source>
</evidence>
<dbReference type="Proteomes" id="UP000199679">
    <property type="component" value="Chromosome I"/>
</dbReference>
<dbReference type="OrthoDB" id="9778545at2"/>
<gene>
    <name evidence="2" type="ORF">SAMN05216490_1671</name>
</gene>
<feature type="domain" description="L,D-transpeptidase scaffold" evidence="1">
    <location>
        <begin position="44"/>
        <end position="182"/>
    </location>
</feature>
<dbReference type="AlphaFoldDB" id="A0A1H1UGU2"/>
<proteinExistence type="predicted"/>
<dbReference type="Pfam" id="PF20142">
    <property type="entry name" value="Scaffold"/>
    <property type="match status" value="1"/>
</dbReference>
<dbReference type="STRING" id="652787.SAMN05216490_1671"/>
<evidence type="ECO:0000259" key="1">
    <source>
        <dbReference type="Pfam" id="PF20142"/>
    </source>
</evidence>
<accession>A0A1H1UGU2</accession>
<keyword evidence="3" id="KW-1185">Reference proteome</keyword>
<organism evidence="2 3">
    <name type="scientific">Mucilaginibacter mallensis</name>
    <dbReference type="NCBI Taxonomy" id="652787"/>
    <lineage>
        <taxon>Bacteria</taxon>
        <taxon>Pseudomonadati</taxon>
        <taxon>Bacteroidota</taxon>
        <taxon>Sphingobacteriia</taxon>
        <taxon>Sphingobacteriales</taxon>
        <taxon>Sphingobacteriaceae</taxon>
        <taxon>Mucilaginibacter</taxon>
    </lineage>
</organism>
<evidence type="ECO:0000313" key="2">
    <source>
        <dbReference type="EMBL" id="SDS71735.1"/>
    </source>
</evidence>
<protein>
    <recommendedName>
        <fullName evidence="1">L,D-transpeptidase scaffold domain-containing protein</fullName>
    </recommendedName>
</protein>
<sequence length="272" mass="31411">MNPVKKLFSLSLLIVLLMPFQLKAQNVIALSIKRQHAILYYPHLVERFYQQNGNKLAWIAPDTVKTHAWDAMLLLDCIKQYGLNHDDYHADLLLYPTLHRLIENGSDRKKATYDILLTDAIIRLINDLHYGKLNPVYTETRIDASTLFKADAVLLLALQSNAFLTCIDEVQPNAKLYVDLQDHMRLLVGQRSGDCYVIPQGLIRKMAINMERLRWISTTGKRVHLTLVVREGIVINYPDVYHQDKQLEALLYNESQKQNKLFNLNKTISSKL</sequence>
<dbReference type="RefSeq" id="WP_157682083.1">
    <property type="nucleotide sequence ID" value="NZ_LT629740.1"/>
</dbReference>
<dbReference type="EMBL" id="LT629740">
    <property type="protein sequence ID" value="SDS71735.1"/>
    <property type="molecule type" value="Genomic_DNA"/>
</dbReference>
<dbReference type="InterPro" id="IPR045380">
    <property type="entry name" value="LD_TPept_scaffold_dom"/>
</dbReference>